<dbReference type="STRING" id="37625.SAMN05660420_00642"/>
<dbReference type="PANTHER" id="PTHR30203:SF24">
    <property type="entry name" value="BLR4935 PROTEIN"/>
    <property type="match status" value="1"/>
</dbReference>
<dbReference type="Pfam" id="PF02321">
    <property type="entry name" value="OEP"/>
    <property type="match status" value="2"/>
</dbReference>
<evidence type="ECO:0000256" key="1">
    <source>
        <dbReference type="ARBA" id="ARBA00007613"/>
    </source>
</evidence>
<sequence length="436" mass="48803">MKFISVFAALVSLCFTVSAMAEQPTDPPLLAELLTSAEQNNPTLHAAQEQVGIAAARIDQVSALPDPQLSISLLNYPTNNLRNDTSPMTGNDFKLSQMLPFPGKLATRGNLAQQQKLWTQAKYADLVLQIRQQVRDHWYQLSFQKQAIILTQANIALLDDVIRLTETRYQVGKGLQQNVLKAQVERSLLYDRLLGLQADAEISQAQLVSLTGGSPELVQKKIPVAAKIAVIPTLNNLMQQARDNRPLFAAFDALITQEKQRIKLAKLDYRPDINLWASYRFRSDTLADGGDDSISAGFSINLPFPVAKRRAALSEAESALRLAYRQRDEFSRQVDFELHRNLARLQQAQKLINLYSNGVIPQAEQTYHATMAAYRVDKVDFLALTDSLMTLYRYRIDQTRAQSDAHRSLARLRATAGLDQSTSAKFQQLKKDGPHA</sequence>
<dbReference type="InterPro" id="IPR003423">
    <property type="entry name" value="OMP_efflux"/>
</dbReference>
<evidence type="ECO:0000313" key="4">
    <source>
        <dbReference type="Proteomes" id="UP000199409"/>
    </source>
</evidence>
<dbReference type="EMBL" id="FNQN01000002">
    <property type="protein sequence ID" value="SDZ89760.1"/>
    <property type="molecule type" value="Genomic_DNA"/>
</dbReference>
<dbReference type="Proteomes" id="UP000199409">
    <property type="component" value="Unassembled WGS sequence"/>
</dbReference>
<dbReference type="OrthoDB" id="9769048at2"/>
<dbReference type="GO" id="GO:0015562">
    <property type="term" value="F:efflux transmembrane transporter activity"/>
    <property type="evidence" value="ECO:0007669"/>
    <property type="project" value="InterPro"/>
</dbReference>
<gene>
    <name evidence="3" type="ORF">SAMN05660420_00642</name>
</gene>
<organism evidence="3 4">
    <name type="scientific">Desulfuromusa kysingii</name>
    <dbReference type="NCBI Taxonomy" id="37625"/>
    <lineage>
        <taxon>Bacteria</taxon>
        <taxon>Pseudomonadati</taxon>
        <taxon>Thermodesulfobacteriota</taxon>
        <taxon>Desulfuromonadia</taxon>
        <taxon>Desulfuromonadales</taxon>
        <taxon>Geopsychrobacteraceae</taxon>
        <taxon>Desulfuromusa</taxon>
    </lineage>
</organism>
<feature type="signal peptide" evidence="2">
    <location>
        <begin position="1"/>
        <end position="21"/>
    </location>
</feature>
<dbReference type="AlphaFoldDB" id="A0A1H3WS21"/>
<name>A0A1H3WS21_9BACT</name>
<dbReference type="RefSeq" id="WP_092344680.1">
    <property type="nucleotide sequence ID" value="NZ_FNQN01000002.1"/>
</dbReference>
<feature type="chain" id="PRO_5011575819" evidence="2">
    <location>
        <begin position="22"/>
        <end position="436"/>
    </location>
</feature>
<dbReference type="InterPro" id="IPR010131">
    <property type="entry name" value="MdtP/NodT-like"/>
</dbReference>
<dbReference type="PANTHER" id="PTHR30203">
    <property type="entry name" value="OUTER MEMBRANE CATION EFFLUX PROTEIN"/>
    <property type="match status" value="1"/>
</dbReference>
<protein>
    <submittedName>
        <fullName evidence="3">Outer membrane protein TolC</fullName>
    </submittedName>
</protein>
<evidence type="ECO:0000313" key="3">
    <source>
        <dbReference type="EMBL" id="SDZ89760.1"/>
    </source>
</evidence>
<dbReference type="Gene3D" id="1.20.1600.10">
    <property type="entry name" value="Outer membrane efflux proteins (OEP)"/>
    <property type="match status" value="1"/>
</dbReference>
<keyword evidence="2" id="KW-0732">Signal</keyword>
<comment type="similarity">
    <text evidence="1">Belongs to the outer membrane factor (OMF) (TC 1.B.17) family.</text>
</comment>
<reference evidence="3 4" key="1">
    <citation type="submission" date="2016-10" db="EMBL/GenBank/DDBJ databases">
        <authorList>
            <person name="de Groot N.N."/>
        </authorList>
    </citation>
    <scope>NUCLEOTIDE SEQUENCE [LARGE SCALE GENOMIC DNA]</scope>
    <source>
        <strain evidence="3 4">DSM 7343</strain>
    </source>
</reference>
<evidence type="ECO:0000256" key="2">
    <source>
        <dbReference type="SAM" id="SignalP"/>
    </source>
</evidence>
<keyword evidence="4" id="KW-1185">Reference proteome</keyword>
<accession>A0A1H3WS21</accession>
<proteinExistence type="inferred from homology"/>
<dbReference type="SUPFAM" id="SSF56954">
    <property type="entry name" value="Outer membrane efflux proteins (OEP)"/>
    <property type="match status" value="1"/>
</dbReference>